<accession>A0ABR3GZZ0</accession>
<dbReference type="PANTHER" id="PTHR24379:SF121">
    <property type="entry name" value="C2H2-TYPE DOMAIN-CONTAINING PROTEIN"/>
    <property type="match status" value="1"/>
</dbReference>
<proteinExistence type="predicted"/>
<feature type="domain" description="C2H2-type" evidence="6">
    <location>
        <begin position="179"/>
        <end position="207"/>
    </location>
</feature>
<dbReference type="Proteomes" id="UP001549920">
    <property type="component" value="Unassembled WGS sequence"/>
</dbReference>
<dbReference type="InterPro" id="IPR036236">
    <property type="entry name" value="Znf_C2H2_sf"/>
</dbReference>
<feature type="domain" description="C2H2-type" evidence="6">
    <location>
        <begin position="268"/>
        <end position="295"/>
    </location>
</feature>
<evidence type="ECO:0000256" key="4">
    <source>
        <dbReference type="ARBA" id="ARBA00022833"/>
    </source>
</evidence>
<dbReference type="PANTHER" id="PTHR24379">
    <property type="entry name" value="KRAB AND ZINC FINGER DOMAIN-CONTAINING"/>
    <property type="match status" value="1"/>
</dbReference>
<comment type="caution">
    <text evidence="7">The sequence shown here is derived from an EMBL/GenBank/DDBJ whole genome shotgun (WGS) entry which is preliminary data.</text>
</comment>
<feature type="domain" description="C2H2-type" evidence="6">
    <location>
        <begin position="324"/>
        <end position="352"/>
    </location>
</feature>
<dbReference type="InterPro" id="IPR013087">
    <property type="entry name" value="Znf_C2H2_type"/>
</dbReference>
<evidence type="ECO:0000256" key="5">
    <source>
        <dbReference type="PROSITE-ProRule" id="PRU00042"/>
    </source>
</evidence>
<reference evidence="7 8" key="1">
    <citation type="submission" date="2024-06" db="EMBL/GenBank/DDBJ databases">
        <title>A chromosome-level genome assembly of beet webworm, Loxostege sticticalis.</title>
        <authorList>
            <person name="Zhang Y."/>
        </authorList>
    </citation>
    <scope>NUCLEOTIDE SEQUENCE [LARGE SCALE GENOMIC DNA]</scope>
    <source>
        <strain evidence="7">AQ026</strain>
        <tissue evidence="7">Whole body</tissue>
    </source>
</reference>
<evidence type="ECO:0000256" key="2">
    <source>
        <dbReference type="ARBA" id="ARBA00022737"/>
    </source>
</evidence>
<keyword evidence="2" id="KW-0677">Repeat</keyword>
<dbReference type="Pfam" id="PF12756">
    <property type="entry name" value="zf-C2H2_2"/>
    <property type="match status" value="1"/>
</dbReference>
<dbReference type="PROSITE" id="PS50157">
    <property type="entry name" value="ZINC_FINGER_C2H2_2"/>
    <property type="match status" value="7"/>
</dbReference>
<keyword evidence="3 5" id="KW-0863">Zinc-finger</keyword>
<name>A0ABR3GZZ0_LOXSC</name>
<evidence type="ECO:0000313" key="8">
    <source>
        <dbReference type="Proteomes" id="UP001549920"/>
    </source>
</evidence>
<organism evidence="7 8">
    <name type="scientific">Loxostege sticticalis</name>
    <name type="common">Beet webworm moth</name>
    <dbReference type="NCBI Taxonomy" id="481309"/>
    <lineage>
        <taxon>Eukaryota</taxon>
        <taxon>Metazoa</taxon>
        <taxon>Ecdysozoa</taxon>
        <taxon>Arthropoda</taxon>
        <taxon>Hexapoda</taxon>
        <taxon>Insecta</taxon>
        <taxon>Pterygota</taxon>
        <taxon>Neoptera</taxon>
        <taxon>Endopterygota</taxon>
        <taxon>Lepidoptera</taxon>
        <taxon>Glossata</taxon>
        <taxon>Ditrysia</taxon>
        <taxon>Pyraloidea</taxon>
        <taxon>Crambidae</taxon>
        <taxon>Pyraustinae</taxon>
        <taxon>Loxostege</taxon>
    </lineage>
</organism>
<dbReference type="SMART" id="SM00355">
    <property type="entry name" value="ZnF_C2H2"/>
    <property type="match status" value="10"/>
</dbReference>
<protein>
    <recommendedName>
        <fullName evidence="6">C2H2-type domain-containing protein</fullName>
    </recommendedName>
</protein>
<evidence type="ECO:0000256" key="1">
    <source>
        <dbReference type="ARBA" id="ARBA00022723"/>
    </source>
</evidence>
<evidence type="ECO:0000313" key="7">
    <source>
        <dbReference type="EMBL" id="KAL0853072.1"/>
    </source>
</evidence>
<dbReference type="SUPFAM" id="SSF57667">
    <property type="entry name" value="beta-beta-alpha zinc fingers"/>
    <property type="match status" value="3"/>
</dbReference>
<gene>
    <name evidence="7" type="ORF">ABMA27_012847</name>
</gene>
<feature type="domain" description="C2H2-type" evidence="6">
    <location>
        <begin position="296"/>
        <end position="323"/>
    </location>
</feature>
<evidence type="ECO:0000259" key="6">
    <source>
        <dbReference type="PROSITE" id="PS50157"/>
    </source>
</evidence>
<keyword evidence="1" id="KW-0479">Metal-binding</keyword>
<dbReference type="Pfam" id="PF00096">
    <property type="entry name" value="zf-C2H2"/>
    <property type="match status" value="3"/>
</dbReference>
<sequence length="362" mass="42235">MTLLERENAATLLQKTTLRPFTYMSFPLRFKCFYCDQIHPELDTLLEHTSQHTVPDLDDMLKGLLKKGKKTIKVDISELKCKLCDSPFSNVDDVRNHLTIEHATKFNKDSGNGMMVYSLKAKDGVLSCHLCTQSFTSFFLLNKHINVHFNNAICEWCGKGFVSHQRLVQHKEIHLRGKFHCDKCKVSFESPAKFKYHNERMHGQPNKILNIYNCQHCSARFTHHYEKMRHMSENHGISFEYSCETCKSVFKTRKALAGHQLKYHIQSISCEVCKKPFGDRGQLKKHMAMHTEERNYPCPLCNKTYKYEKNVKAHMRVHNPDWKFACATCWIGFPSKIEFRKHMKELHGPQNSSAVEQDKLSE</sequence>
<feature type="domain" description="C2H2-type" evidence="6">
    <location>
        <begin position="126"/>
        <end position="153"/>
    </location>
</feature>
<dbReference type="EMBL" id="JBEUOH010000031">
    <property type="protein sequence ID" value="KAL0853072.1"/>
    <property type="molecule type" value="Genomic_DNA"/>
</dbReference>
<dbReference type="PROSITE" id="PS00028">
    <property type="entry name" value="ZINC_FINGER_C2H2_1"/>
    <property type="match status" value="9"/>
</dbReference>
<dbReference type="InterPro" id="IPR041661">
    <property type="entry name" value="ZN622/Rei1/Reh1_Znf-C2H2"/>
</dbReference>
<dbReference type="Gene3D" id="3.30.160.60">
    <property type="entry name" value="Classic Zinc Finger"/>
    <property type="match status" value="5"/>
</dbReference>
<feature type="domain" description="C2H2-type" evidence="6">
    <location>
        <begin position="152"/>
        <end position="179"/>
    </location>
</feature>
<keyword evidence="4" id="KW-0862">Zinc</keyword>
<feature type="domain" description="C2H2-type" evidence="6">
    <location>
        <begin position="241"/>
        <end position="264"/>
    </location>
</feature>
<keyword evidence="8" id="KW-1185">Reference proteome</keyword>
<evidence type="ECO:0000256" key="3">
    <source>
        <dbReference type="ARBA" id="ARBA00022771"/>
    </source>
</evidence>